<evidence type="ECO:0000313" key="2">
    <source>
        <dbReference type="EMBL" id="WAQ83914.1"/>
    </source>
</evidence>
<evidence type="ECO:0000313" key="3">
    <source>
        <dbReference type="Proteomes" id="UP001164743"/>
    </source>
</evidence>
<dbReference type="GeneID" id="77809135"/>
<protein>
    <submittedName>
        <fullName evidence="2">Uncharacterized protein</fullName>
    </submittedName>
</protein>
<feature type="region of interest" description="Disordered" evidence="1">
    <location>
        <begin position="1"/>
        <end position="29"/>
    </location>
</feature>
<organism evidence="2 3">
    <name type="scientific">Puccinia triticina</name>
    <dbReference type="NCBI Taxonomy" id="208348"/>
    <lineage>
        <taxon>Eukaryota</taxon>
        <taxon>Fungi</taxon>
        <taxon>Dikarya</taxon>
        <taxon>Basidiomycota</taxon>
        <taxon>Pucciniomycotina</taxon>
        <taxon>Pucciniomycetes</taxon>
        <taxon>Pucciniales</taxon>
        <taxon>Pucciniaceae</taxon>
        <taxon>Puccinia</taxon>
    </lineage>
</organism>
<accession>A0ABY7CFP5</accession>
<gene>
    <name evidence="2" type="ORF">PtA15_4A364</name>
</gene>
<dbReference type="RefSeq" id="XP_053019469.1">
    <property type="nucleotide sequence ID" value="XM_053168240.1"/>
</dbReference>
<dbReference type="EMBL" id="CP110424">
    <property type="protein sequence ID" value="WAQ83914.1"/>
    <property type="molecule type" value="Genomic_DNA"/>
</dbReference>
<sequence>MDGFRNPRGGGRSQLHKAPTPQSLHPSVPRCSLGSSLLPTIAARSLLDYQSSCKSPSAPQHLFPQVKKNQHQEESGVVFLAKEPHRHLAAELPLNAHAIVAVTDIAVMGAEKIS</sequence>
<dbReference type="Proteomes" id="UP001164743">
    <property type="component" value="Chromosome 4A"/>
</dbReference>
<keyword evidence="3" id="KW-1185">Reference proteome</keyword>
<reference evidence="2" key="1">
    <citation type="submission" date="2022-10" db="EMBL/GenBank/DDBJ databases">
        <title>Puccinia triticina Genome sequencing and assembly.</title>
        <authorList>
            <person name="Li C."/>
        </authorList>
    </citation>
    <scope>NUCLEOTIDE SEQUENCE</scope>
    <source>
        <strain evidence="2">Pt15</strain>
    </source>
</reference>
<name>A0ABY7CFP5_9BASI</name>
<evidence type="ECO:0000256" key="1">
    <source>
        <dbReference type="SAM" id="MobiDB-lite"/>
    </source>
</evidence>
<proteinExistence type="predicted"/>